<dbReference type="OrthoDB" id="5740990at2"/>
<dbReference type="InterPro" id="IPR045502">
    <property type="entry name" value="DUF6489"/>
</dbReference>
<gene>
    <name evidence="1" type="ORF">GRI97_00325</name>
</gene>
<proteinExistence type="predicted"/>
<accession>A0A6I4TQR1</accession>
<dbReference type="RefSeq" id="WP_161390729.1">
    <property type="nucleotide sequence ID" value="NZ_JBHSCP010000001.1"/>
</dbReference>
<dbReference type="AlphaFoldDB" id="A0A6I4TQR1"/>
<dbReference type="EMBL" id="WTYJ01000001">
    <property type="protein sequence ID" value="MXO97431.1"/>
    <property type="molecule type" value="Genomic_DNA"/>
</dbReference>
<keyword evidence="2" id="KW-1185">Reference proteome</keyword>
<evidence type="ECO:0000313" key="1">
    <source>
        <dbReference type="EMBL" id="MXO97431.1"/>
    </source>
</evidence>
<comment type="caution">
    <text evidence="1">The sequence shown here is derived from an EMBL/GenBank/DDBJ whole genome shotgun (WGS) entry which is preliminary data.</text>
</comment>
<reference evidence="1 2" key="1">
    <citation type="submission" date="2019-12" db="EMBL/GenBank/DDBJ databases">
        <title>Genomic-based taxomic classification of the family Erythrobacteraceae.</title>
        <authorList>
            <person name="Xu L."/>
        </authorList>
    </citation>
    <scope>NUCLEOTIDE SEQUENCE [LARGE SCALE GENOMIC DNA]</scope>
    <source>
        <strain evidence="1 2">S36</strain>
    </source>
</reference>
<dbReference type="Pfam" id="PF20099">
    <property type="entry name" value="DUF6489"/>
    <property type="match status" value="1"/>
</dbReference>
<organism evidence="1 2">
    <name type="scientific">Croceibacterium xixiisoli</name>
    <dbReference type="NCBI Taxonomy" id="1476466"/>
    <lineage>
        <taxon>Bacteria</taxon>
        <taxon>Pseudomonadati</taxon>
        <taxon>Pseudomonadota</taxon>
        <taxon>Alphaproteobacteria</taxon>
        <taxon>Sphingomonadales</taxon>
        <taxon>Erythrobacteraceae</taxon>
        <taxon>Croceibacterium</taxon>
    </lineage>
</organism>
<name>A0A6I4TQR1_9SPHN</name>
<dbReference type="Proteomes" id="UP000469430">
    <property type="component" value="Unassembled WGS sequence"/>
</dbReference>
<evidence type="ECO:0000313" key="2">
    <source>
        <dbReference type="Proteomes" id="UP000469430"/>
    </source>
</evidence>
<sequence>MKVHVEIDCSPEEARRFMGLPDVEKANAAYVEAVTQAMSGGMAGGGANSLDQLEAYAKQLAPMGQMGLKMFQNLMDSAARQATAFDPSNTTDKDKPKG</sequence>
<protein>
    <submittedName>
        <fullName evidence="1">Uncharacterized protein</fullName>
    </submittedName>
</protein>